<feature type="region of interest" description="Disordered" evidence="3">
    <location>
        <begin position="839"/>
        <end position="861"/>
    </location>
</feature>
<reference evidence="5" key="1">
    <citation type="submission" date="2016-01" db="EMBL/GenBank/DDBJ databases">
        <title>Reference transcriptome for the parasite Schistocephalus solidus: insights into the molecular evolution of parasitism.</title>
        <authorList>
            <person name="Hebert F.O."/>
            <person name="Grambauer S."/>
            <person name="Barber I."/>
            <person name="Landry C.R."/>
            <person name="Aubin-Horth N."/>
        </authorList>
    </citation>
    <scope>NUCLEOTIDE SEQUENCE</scope>
</reference>
<name>A0A0V0J2V3_SCHSO</name>
<dbReference type="Pfam" id="PF13855">
    <property type="entry name" value="LRR_8"/>
    <property type="match status" value="1"/>
</dbReference>
<dbReference type="PANTHER" id="PTHR48051:SF1">
    <property type="entry name" value="RAS SUPPRESSOR PROTEIN 1"/>
    <property type="match status" value="1"/>
</dbReference>
<feature type="region of interest" description="Disordered" evidence="3">
    <location>
        <begin position="255"/>
        <end position="300"/>
    </location>
</feature>
<dbReference type="SMART" id="SM00365">
    <property type="entry name" value="LRR_SD22"/>
    <property type="match status" value="3"/>
</dbReference>
<dbReference type="InterPro" id="IPR032675">
    <property type="entry name" value="LRR_dom_sf"/>
</dbReference>
<evidence type="ECO:0000256" key="2">
    <source>
        <dbReference type="ARBA" id="ARBA00022737"/>
    </source>
</evidence>
<dbReference type="InterPro" id="IPR001611">
    <property type="entry name" value="Leu-rich_rpt"/>
</dbReference>
<accession>A0A0V0J2V3</accession>
<keyword evidence="2" id="KW-0677">Repeat</keyword>
<sequence length="878" mass="96627">MLTNVEKLDLSFNEIQLLSGESQNWRCVTYLDLSHNKFSSFPHEIFWLSTLEFISLSSNALCKLPTGWKNLDRLKEVDLSCNTLQDFLPLLVLDSIEVLKLNQNKIRHIPHAITNLRRLVHFDVRANRIGELPCCLTNLRELESLGISDNPLTFPPLSIASRGLPHILAFLSVRGAGPSPESPSTSCSRLNFTSNISVVVPWYSGSDVDEEDEVPPDQEMKEIPERKALSTTSVKPRDPAANWWRVTAQRTFTAGSPCRSPHGKAVDLKFSRDSSTPASAPLTASRLPPKPALRSRHVSDSVAASAFPNLADDSGDDDTKWKQYADSHFSRSVPMPSFFMGDDEFTPPDFPYDQDELMSEKSIQSDTDSNSISQTVQKDSEGSFAPSSSGTSTWISRIQTPQWTKTDDYTVVQRLDRHETVPAAPSHGGFQVPIPPHHHAYPAQLVPSTSPQKPHPPQRSVRARPPSTPQTLFSPSVPSTSSSSLDSETYPTVVSRRTPVYPRLRKLQNQSGEDQESSQDLSVPVAQPRATRTAMYLPGEEFDFTSEDSDFELADRLLHQSSSSKSRLHTQSRREAEGSSRSAFYRPPPATSQRNGHGHGAAHSGAFQRVQETSEHAVSRQQSAQRRLTPQPSMQQPPVGLQSGWNASKRHQISGAGLEATGDSHRGLSVASKIYPQMLDYAELWRGTAAQLKLLLESRLPAVLPADPTALASLLHTGVYLATFLNSLLGYPAIKRINSVPAGLGPTPFRARQNLTACRELIRSLGVPKHRLFSVSRVLESDSTVGLLGLLHCLQTLLECLARRYASQRMLRFHSGRKLADPNSQNVLLSTAPAITSVVPARGQKSTGTRQQSSPPMASSSRVLQTKFLAGGGMYSDV</sequence>
<dbReference type="InterPro" id="IPR001715">
    <property type="entry name" value="CH_dom"/>
</dbReference>
<feature type="region of interest" description="Disordered" evidence="3">
    <location>
        <begin position="421"/>
        <end position="530"/>
    </location>
</feature>
<dbReference type="GO" id="GO:0005737">
    <property type="term" value="C:cytoplasm"/>
    <property type="evidence" value="ECO:0007669"/>
    <property type="project" value="TreeGrafter"/>
</dbReference>
<feature type="compositionally biased region" description="Polar residues" evidence="3">
    <location>
        <begin position="361"/>
        <end position="377"/>
    </location>
</feature>
<evidence type="ECO:0000313" key="5">
    <source>
        <dbReference type="EMBL" id="JAP59945.1"/>
    </source>
</evidence>
<feature type="compositionally biased region" description="Polar residues" evidence="3">
    <location>
        <begin position="844"/>
        <end position="861"/>
    </location>
</feature>
<feature type="region of interest" description="Disordered" evidence="3">
    <location>
        <begin position="360"/>
        <end position="396"/>
    </location>
</feature>
<dbReference type="InterPro" id="IPR036872">
    <property type="entry name" value="CH_dom_sf"/>
</dbReference>
<organism evidence="5">
    <name type="scientific">Schistocephalus solidus</name>
    <name type="common">Tapeworm</name>
    <dbReference type="NCBI Taxonomy" id="70667"/>
    <lineage>
        <taxon>Eukaryota</taxon>
        <taxon>Metazoa</taxon>
        <taxon>Spiralia</taxon>
        <taxon>Lophotrochozoa</taxon>
        <taxon>Platyhelminthes</taxon>
        <taxon>Cestoda</taxon>
        <taxon>Eucestoda</taxon>
        <taxon>Diphyllobothriidea</taxon>
        <taxon>Diphyllobothriidae</taxon>
        <taxon>Schistocephalus</taxon>
    </lineage>
</organism>
<keyword evidence="1" id="KW-0433">Leucine-rich repeat</keyword>
<feature type="compositionally biased region" description="Low complexity" evidence="3">
    <location>
        <begin position="474"/>
        <end position="492"/>
    </location>
</feature>
<dbReference type="CDD" id="cd00014">
    <property type="entry name" value="CH_SF"/>
    <property type="match status" value="1"/>
</dbReference>
<dbReference type="PANTHER" id="PTHR48051">
    <property type="match status" value="1"/>
</dbReference>
<feature type="compositionally biased region" description="Polar residues" evidence="3">
    <location>
        <begin position="619"/>
        <end position="636"/>
    </location>
</feature>
<evidence type="ECO:0000256" key="1">
    <source>
        <dbReference type="ARBA" id="ARBA00022614"/>
    </source>
</evidence>
<feature type="region of interest" description="Disordered" evidence="3">
    <location>
        <begin position="561"/>
        <end position="645"/>
    </location>
</feature>
<proteinExistence type="predicted"/>
<dbReference type="SMART" id="SM00369">
    <property type="entry name" value="LRR_TYP"/>
    <property type="match status" value="3"/>
</dbReference>
<dbReference type="InterPro" id="IPR003591">
    <property type="entry name" value="Leu-rich_rpt_typical-subtyp"/>
</dbReference>
<gene>
    <name evidence="5" type="primary">LRCH3</name>
    <name evidence="5" type="ORF">TR165588</name>
</gene>
<dbReference type="Gene3D" id="3.80.10.10">
    <property type="entry name" value="Ribonuclease Inhibitor"/>
    <property type="match status" value="2"/>
</dbReference>
<feature type="domain" description="Calponin-homology (CH)" evidence="4">
    <location>
        <begin position="682"/>
        <end position="806"/>
    </location>
</feature>
<protein>
    <submittedName>
        <fullName evidence="5">Leucine-rich repeat and calponin homology domain-containing protein 3</fullName>
    </submittedName>
</protein>
<dbReference type="InterPro" id="IPR050216">
    <property type="entry name" value="LRR_domain-containing"/>
</dbReference>
<feature type="compositionally biased region" description="Polar residues" evidence="3">
    <location>
        <begin position="385"/>
        <end position="396"/>
    </location>
</feature>
<evidence type="ECO:0000259" key="4">
    <source>
        <dbReference type="PROSITE" id="PS50021"/>
    </source>
</evidence>
<dbReference type="EMBL" id="GEEE01003280">
    <property type="protein sequence ID" value="JAP59945.1"/>
    <property type="molecule type" value="Transcribed_RNA"/>
</dbReference>
<evidence type="ECO:0000256" key="3">
    <source>
        <dbReference type="SAM" id="MobiDB-lite"/>
    </source>
</evidence>
<dbReference type="Gene3D" id="1.10.418.10">
    <property type="entry name" value="Calponin-like domain"/>
    <property type="match status" value="1"/>
</dbReference>
<dbReference type="PROSITE" id="PS50021">
    <property type="entry name" value="CH"/>
    <property type="match status" value="1"/>
</dbReference>
<dbReference type="AlphaFoldDB" id="A0A0V0J2V3"/>
<dbReference type="SUPFAM" id="SSF47576">
    <property type="entry name" value="Calponin-homology domain, CH-domain"/>
    <property type="match status" value="1"/>
</dbReference>
<dbReference type="SUPFAM" id="SSF52058">
    <property type="entry name" value="L domain-like"/>
    <property type="match status" value="1"/>
</dbReference>
<feature type="compositionally biased region" description="Low complexity" evidence="3">
    <location>
        <begin position="274"/>
        <end position="285"/>
    </location>
</feature>